<dbReference type="Pfam" id="PF00685">
    <property type="entry name" value="Sulfotransfer_1"/>
    <property type="match status" value="1"/>
</dbReference>
<dbReference type="SUPFAM" id="SSF52540">
    <property type="entry name" value="P-loop containing nucleoside triphosphate hydrolases"/>
    <property type="match status" value="1"/>
</dbReference>
<gene>
    <name evidence="4" type="ORF">RR48_14714</name>
</gene>
<dbReference type="Proteomes" id="UP000053240">
    <property type="component" value="Unassembled WGS sequence"/>
</dbReference>
<evidence type="ECO:0000313" key="4">
    <source>
        <dbReference type="EMBL" id="KPJ06272.1"/>
    </source>
</evidence>
<dbReference type="EMBL" id="KQ461198">
    <property type="protein sequence ID" value="KPJ06272.1"/>
    <property type="molecule type" value="Genomic_DNA"/>
</dbReference>
<evidence type="ECO:0000259" key="3">
    <source>
        <dbReference type="Pfam" id="PF00685"/>
    </source>
</evidence>
<evidence type="ECO:0000256" key="1">
    <source>
        <dbReference type="ARBA" id="ARBA00005771"/>
    </source>
</evidence>
<protein>
    <submittedName>
        <fullName evidence="4">Sulfotransferase 1C4</fullName>
    </submittedName>
</protein>
<proteinExistence type="inferred from homology"/>
<evidence type="ECO:0000256" key="2">
    <source>
        <dbReference type="ARBA" id="ARBA00022679"/>
    </source>
</evidence>
<reference evidence="4 5" key="1">
    <citation type="journal article" date="2015" name="Nat. Commun.">
        <title>Outbred genome sequencing and CRISPR/Cas9 gene editing in butterflies.</title>
        <authorList>
            <person name="Li X."/>
            <person name="Fan D."/>
            <person name="Zhang W."/>
            <person name="Liu G."/>
            <person name="Zhang L."/>
            <person name="Zhao L."/>
            <person name="Fang X."/>
            <person name="Chen L."/>
            <person name="Dong Y."/>
            <person name="Chen Y."/>
            <person name="Ding Y."/>
            <person name="Zhao R."/>
            <person name="Feng M."/>
            <person name="Zhu Y."/>
            <person name="Feng Y."/>
            <person name="Jiang X."/>
            <person name="Zhu D."/>
            <person name="Xiang H."/>
            <person name="Feng X."/>
            <person name="Li S."/>
            <person name="Wang J."/>
            <person name="Zhang G."/>
            <person name="Kronforst M.R."/>
            <person name="Wang W."/>
        </authorList>
    </citation>
    <scope>NUCLEOTIDE SEQUENCE [LARGE SCALE GENOMIC DNA]</scope>
    <source>
        <strain evidence="4">Ya'a_city_454_Pm</strain>
        <tissue evidence="4">Whole body</tissue>
    </source>
</reference>
<organism evidence="4 5">
    <name type="scientific">Papilio machaon</name>
    <name type="common">Old World swallowtail butterfly</name>
    <dbReference type="NCBI Taxonomy" id="76193"/>
    <lineage>
        <taxon>Eukaryota</taxon>
        <taxon>Metazoa</taxon>
        <taxon>Ecdysozoa</taxon>
        <taxon>Arthropoda</taxon>
        <taxon>Hexapoda</taxon>
        <taxon>Insecta</taxon>
        <taxon>Pterygota</taxon>
        <taxon>Neoptera</taxon>
        <taxon>Endopterygota</taxon>
        <taxon>Lepidoptera</taxon>
        <taxon>Glossata</taxon>
        <taxon>Ditrysia</taxon>
        <taxon>Papilionoidea</taxon>
        <taxon>Papilionidae</taxon>
        <taxon>Papilioninae</taxon>
        <taxon>Papilio</taxon>
    </lineage>
</organism>
<keyword evidence="2 4" id="KW-0808">Transferase</keyword>
<dbReference type="AlphaFoldDB" id="A0A194QL64"/>
<feature type="domain" description="Sulfotransferase" evidence="3">
    <location>
        <begin position="65"/>
        <end position="332"/>
    </location>
</feature>
<dbReference type="PANTHER" id="PTHR11783">
    <property type="entry name" value="SULFOTRANSFERASE SULT"/>
    <property type="match status" value="1"/>
</dbReference>
<keyword evidence="5" id="KW-1185">Reference proteome</keyword>
<accession>A0A194QL64</accession>
<evidence type="ECO:0000313" key="5">
    <source>
        <dbReference type="Proteomes" id="UP000053240"/>
    </source>
</evidence>
<dbReference type="InterPro" id="IPR000863">
    <property type="entry name" value="Sulfotransferase_dom"/>
</dbReference>
<dbReference type="InParanoid" id="A0A194QL64"/>
<dbReference type="Gene3D" id="3.40.50.300">
    <property type="entry name" value="P-loop containing nucleotide triphosphate hydrolases"/>
    <property type="match status" value="1"/>
</dbReference>
<comment type="similarity">
    <text evidence="1">Belongs to the sulfotransferase 1 family.</text>
</comment>
<name>A0A194QL64_PAPMA</name>
<dbReference type="GO" id="GO:0008146">
    <property type="term" value="F:sulfotransferase activity"/>
    <property type="evidence" value="ECO:0007669"/>
    <property type="project" value="InterPro"/>
</dbReference>
<dbReference type="InterPro" id="IPR027417">
    <property type="entry name" value="P-loop_NTPase"/>
</dbReference>
<sequence>MAELKKNFPFEAVDVDPEQLEQIKNNYDDKFMNLYTTRYGPKGYLFTKNFDSLGAEIYNMEIKATDTFVVTFPKCGTTWTQELVWLISNDFNYEAAAATNLNTRFPFIESSILMKNDVLPYLLMNERIKEAMDKNIFKLEKVHNMPSPRFFKSHLPLSMLPASLIDTCKVVYVTRDPRDVAVSFYHHSELMKMLKEGSDFKTYWNLFIKDLISCTPFFEHVKEAWELRNHPNVLFLFYEDLSKDLAACAHRIAKFLNKEVTDEQIEKLCDHLKIDNFKKNNSVNFKDMQQIGVFSTKGSFIREGKVGGWRKYFDEEMTQQAEQWIEENLRDTDFRFLQ</sequence>
<dbReference type="KEGG" id="pmac:106720274"/>